<dbReference type="EMBL" id="FQWX01000008">
    <property type="protein sequence ID" value="SHG81789.1"/>
    <property type="molecule type" value="Genomic_DNA"/>
</dbReference>
<accession>A0A1M5MY00</accession>
<evidence type="ECO:0000313" key="1">
    <source>
        <dbReference type="EMBL" id="SHG81789.1"/>
    </source>
</evidence>
<dbReference type="RefSeq" id="WP_073125001.1">
    <property type="nucleotide sequence ID" value="NZ_BAABCH010000002.1"/>
</dbReference>
<reference evidence="2" key="1">
    <citation type="submission" date="2016-11" db="EMBL/GenBank/DDBJ databases">
        <authorList>
            <person name="Varghese N."/>
            <person name="Submissions S."/>
        </authorList>
    </citation>
    <scope>NUCLEOTIDE SEQUENCE [LARGE SCALE GENOMIC DNA]</scope>
    <source>
        <strain evidence="2">DSM 2635</strain>
    </source>
</reference>
<evidence type="ECO:0000313" key="2">
    <source>
        <dbReference type="Proteomes" id="UP000243255"/>
    </source>
</evidence>
<dbReference type="Proteomes" id="UP000243255">
    <property type="component" value="Unassembled WGS sequence"/>
</dbReference>
<organism evidence="1 2">
    <name type="scientific">Asaccharospora irregularis DSM 2635</name>
    <dbReference type="NCBI Taxonomy" id="1121321"/>
    <lineage>
        <taxon>Bacteria</taxon>
        <taxon>Bacillati</taxon>
        <taxon>Bacillota</taxon>
        <taxon>Clostridia</taxon>
        <taxon>Peptostreptococcales</taxon>
        <taxon>Peptostreptococcaceae</taxon>
        <taxon>Asaccharospora</taxon>
    </lineage>
</organism>
<proteinExistence type="predicted"/>
<gene>
    <name evidence="1" type="ORF">SAMN04488530_10851</name>
</gene>
<dbReference type="AlphaFoldDB" id="A0A1M5MY00"/>
<protein>
    <submittedName>
        <fullName evidence="1">Coenzyme PQQ synthesis protein D (PqqD)</fullName>
    </submittedName>
</protein>
<dbReference type="STRING" id="1121321.SAMN04488530_10851"/>
<sequence>MKNNEDVLNIVFRVSDNIDYELNEDGTVTILEKQDHKIQKFFRKLKFKIPKYKKVTLDEYSSTVFTQINGKRTVKEIGEILEIKYGEKIQPLYERLLVFLNHINVNCHYIEMINM</sequence>
<dbReference type="OrthoDB" id="308521at2"/>
<keyword evidence="2" id="KW-1185">Reference proteome</keyword>
<name>A0A1M5MY00_9FIRM</name>